<organism evidence="6 7">
    <name type="scientific">Candidatus Uhrbacteria bacterium RIFOXYC2_FULL_47_19</name>
    <dbReference type="NCBI Taxonomy" id="1802424"/>
    <lineage>
        <taxon>Bacteria</taxon>
        <taxon>Candidatus Uhriibacteriota</taxon>
    </lineage>
</organism>
<dbReference type="Proteomes" id="UP000176988">
    <property type="component" value="Unassembled WGS sequence"/>
</dbReference>
<dbReference type="SUPFAM" id="SSF53850">
    <property type="entry name" value="Periplasmic binding protein-like II"/>
    <property type="match status" value="1"/>
</dbReference>
<dbReference type="Pfam" id="PF00496">
    <property type="entry name" value="SBP_bac_5"/>
    <property type="match status" value="1"/>
</dbReference>
<feature type="domain" description="Solute-binding protein family 5" evidence="5">
    <location>
        <begin position="161"/>
        <end position="536"/>
    </location>
</feature>
<keyword evidence="4" id="KW-0472">Membrane</keyword>
<dbReference type="Gene3D" id="3.90.76.10">
    <property type="entry name" value="Dipeptide-binding Protein, Domain 1"/>
    <property type="match status" value="1"/>
</dbReference>
<dbReference type="PIRSF" id="PIRSF002741">
    <property type="entry name" value="MppA"/>
    <property type="match status" value="1"/>
</dbReference>
<dbReference type="STRING" id="1802424.A2480_02330"/>
<proteinExistence type="inferred from homology"/>
<dbReference type="EMBL" id="MGFG01000009">
    <property type="protein sequence ID" value="OGM01380.1"/>
    <property type="molecule type" value="Genomic_DNA"/>
</dbReference>
<comment type="similarity">
    <text evidence="1">Belongs to the bacterial solute-binding protein 5 family.</text>
</comment>
<comment type="caution">
    <text evidence="6">The sequence shown here is derived from an EMBL/GenBank/DDBJ whole genome shotgun (WGS) entry which is preliminary data.</text>
</comment>
<gene>
    <name evidence="6" type="ORF">A2480_02330</name>
</gene>
<feature type="transmembrane region" description="Helical" evidence="4">
    <location>
        <begin position="85"/>
        <end position="105"/>
    </location>
</feature>
<evidence type="ECO:0000256" key="1">
    <source>
        <dbReference type="ARBA" id="ARBA00005695"/>
    </source>
</evidence>
<dbReference type="InterPro" id="IPR039424">
    <property type="entry name" value="SBP_5"/>
</dbReference>
<dbReference type="InterPro" id="IPR030678">
    <property type="entry name" value="Peptide/Ni-bd"/>
</dbReference>
<sequence length="633" mass="70951">MDQRPTSRYPSGIADTYTVDSKTDRLRALISRGRLKIKKLLAARVARKNSSLDRRLVLRLYAKKFPSSDQLKHLSRFLSPKEKTLVGALTLVVILALGAIGFKFVTSHIKNAATEGGQYTEASVGGPRFINPILAFSNDVDLDISKLIFSGLVRTDGQGNLVPDLAETFEISDDGKTYTFILRNGVTWHDGAPFGASDVVATFNFIKDPAFKSPLIAQFRNVGIETPDEQTVIFRLKEPFVPFLSLLTVGIMPIHLWQEVIPENASRAELNIKPIGTGPFRFKNLTKDKKGAIHSYTLSKNNEFYGQKPHLAEVTFVFYPDFTQAAAALTGRKVDGLSFLPLEYRESVDSISPIKTYTFQLPQYTAIFFNQDKNPTLKSKAVRRSLAMAIDKDLVLSETLGFNGVPVHGPILPGFVGFHSEIKRYSQDLTAAGKLLDGEGWKLGDKNVRSKLMSGADGEKVDTPLSITLTTVDSQENISVAETIKRMWEAIGVQVVLELVPVSRIQQDKLRPRDYSALLYGEILGQDPDPYPFWHSSQIENSGLNLSRYSNRLADELLEKARTTIDEEKRSSFYQDFQDLLIEDLPAIFLYSPNYTYAVDRRVKGIEPTVIFTPADRFTNIADWYVKTKKVWE</sequence>
<dbReference type="Gene3D" id="3.40.190.10">
    <property type="entry name" value="Periplasmic binding protein-like II"/>
    <property type="match status" value="1"/>
</dbReference>
<dbReference type="AlphaFoldDB" id="A0A1F7WF21"/>
<evidence type="ECO:0000256" key="2">
    <source>
        <dbReference type="ARBA" id="ARBA00022448"/>
    </source>
</evidence>
<keyword evidence="2" id="KW-0813">Transport</keyword>
<evidence type="ECO:0000313" key="7">
    <source>
        <dbReference type="Proteomes" id="UP000176988"/>
    </source>
</evidence>
<dbReference type="GO" id="GO:1904680">
    <property type="term" value="F:peptide transmembrane transporter activity"/>
    <property type="evidence" value="ECO:0007669"/>
    <property type="project" value="TreeGrafter"/>
</dbReference>
<dbReference type="GO" id="GO:0015833">
    <property type="term" value="P:peptide transport"/>
    <property type="evidence" value="ECO:0007669"/>
    <property type="project" value="TreeGrafter"/>
</dbReference>
<keyword evidence="4" id="KW-0812">Transmembrane</keyword>
<dbReference type="GO" id="GO:0042597">
    <property type="term" value="C:periplasmic space"/>
    <property type="evidence" value="ECO:0007669"/>
    <property type="project" value="UniProtKB-ARBA"/>
</dbReference>
<evidence type="ECO:0000256" key="4">
    <source>
        <dbReference type="SAM" id="Phobius"/>
    </source>
</evidence>
<dbReference type="PANTHER" id="PTHR30290">
    <property type="entry name" value="PERIPLASMIC BINDING COMPONENT OF ABC TRANSPORTER"/>
    <property type="match status" value="1"/>
</dbReference>
<evidence type="ECO:0000256" key="3">
    <source>
        <dbReference type="ARBA" id="ARBA00022729"/>
    </source>
</evidence>
<dbReference type="GO" id="GO:0043190">
    <property type="term" value="C:ATP-binding cassette (ABC) transporter complex"/>
    <property type="evidence" value="ECO:0007669"/>
    <property type="project" value="InterPro"/>
</dbReference>
<dbReference type="PANTHER" id="PTHR30290:SF9">
    <property type="entry name" value="OLIGOPEPTIDE-BINDING PROTEIN APPA"/>
    <property type="match status" value="1"/>
</dbReference>
<keyword evidence="3" id="KW-0732">Signal</keyword>
<dbReference type="Gene3D" id="3.10.105.10">
    <property type="entry name" value="Dipeptide-binding Protein, Domain 3"/>
    <property type="match status" value="1"/>
</dbReference>
<evidence type="ECO:0000313" key="6">
    <source>
        <dbReference type="EMBL" id="OGM01380.1"/>
    </source>
</evidence>
<evidence type="ECO:0000259" key="5">
    <source>
        <dbReference type="Pfam" id="PF00496"/>
    </source>
</evidence>
<reference evidence="6 7" key="1">
    <citation type="journal article" date="2016" name="Nat. Commun.">
        <title>Thousands of microbial genomes shed light on interconnected biogeochemical processes in an aquifer system.</title>
        <authorList>
            <person name="Anantharaman K."/>
            <person name="Brown C.T."/>
            <person name="Hug L.A."/>
            <person name="Sharon I."/>
            <person name="Castelle C.J."/>
            <person name="Probst A.J."/>
            <person name="Thomas B.C."/>
            <person name="Singh A."/>
            <person name="Wilkins M.J."/>
            <person name="Karaoz U."/>
            <person name="Brodie E.L."/>
            <person name="Williams K.H."/>
            <person name="Hubbard S.S."/>
            <person name="Banfield J.F."/>
        </authorList>
    </citation>
    <scope>NUCLEOTIDE SEQUENCE [LARGE SCALE GENOMIC DNA]</scope>
</reference>
<keyword evidence="4" id="KW-1133">Transmembrane helix</keyword>
<dbReference type="InterPro" id="IPR000914">
    <property type="entry name" value="SBP_5_dom"/>
</dbReference>
<protein>
    <recommendedName>
        <fullName evidence="5">Solute-binding protein family 5 domain-containing protein</fullName>
    </recommendedName>
</protein>
<name>A0A1F7WF21_9BACT</name>
<accession>A0A1F7WF21</accession>